<accession>A0A5C5UZG5</accession>
<sequence precursor="true">MRFFNYAIWLLLAAAVGCGGSNSTSLPVAGVVNFKGAPVPRGSVTFTPNSTQGNSGPAVSADIFDGKFDTTKAKYGMTEGAYRVRIYGFDGNAMPEKEIPLGRAIFKEFHTEANITQENAGSLEFTVSK</sequence>
<dbReference type="EMBL" id="SJPF01000005">
    <property type="protein sequence ID" value="TWT30885.1"/>
    <property type="molecule type" value="Genomic_DNA"/>
</dbReference>
<proteinExistence type="predicted"/>
<comment type="caution">
    <text evidence="2">The sequence shown here is derived from an EMBL/GenBank/DDBJ whole genome shotgun (WGS) entry which is preliminary data.</text>
</comment>
<dbReference type="OrthoDB" id="289094at2"/>
<reference evidence="2 3" key="1">
    <citation type="submission" date="2019-02" db="EMBL/GenBank/DDBJ databases">
        <title>Deep-cultivation of Planctomycetes and their phenomic and genomic characterization uncovers novel biology.</title>
        <authorList>
            <person name="Wiegand S."/>
            <person name="Jogler M."/>
            <person name="Boedeker C."/>
            <person name="Pinto D."/>
            <person name="Vollmers J."/>
            <person name="Rivas-Marin E."/>
            <person name="Kohn T."/>
            <person name="Peeters S.H."/>
            <person name="Heuer A."/>
            <person name="Rast P."/>
            <person name="Oberbeckmann S."/>
            <person name="Bunk B."/>
            <person name="Jeske O."/>
            <person name="Meyerdierks A."/>
            <person name="Storesund J.E."/>
            <person name="Kallscheuer N."/>
            <person name="Luecker S."/>
            <person name="Lage O.M."/>
            <person name="Pohl T."/>
            <person name="Merkel B.J."/>
            <person name="Hornburger P."/>
            <person name="Mueller R.-W."/>
            <person name="Bruemmer F."/>
            <person name="Labrenz M."/>
            <person name="Spormann A.M."/>
            <person name="Op Den Camp H."/>
            <person name="Overmann J."/>
            <person name="Amann R."/>
            <person name="Jetten M.S.M."/>
            <person name="Mascher T."/>
            <person name="Medema M.H."/>
            <person name="Devos D.P."/>
            <person name="Kaster A.-K."/>
            <person name="Ovreas L."/>
            <person name="Rohde M."/>
            <person name="Galperin M.Y."/>
            <person name="Jogler C."/>
        </authorList>
    </citation>
    <scope>NUCLEOTIDE SEQUENCE [LARGE SCALE GENOMIC DNA]</scope>
    <source>
        <strain evidence="2 3">Enr8</strain>
    </source>
</reference>
<gene>
    <name evidence="2" type="ORF">Enr8_44110</name>
</gene>
<protein>
    <recommendedName>
        <fullName evidence="4">Carboxypeptidase regulatory-like domain-containing protein</fullName>
    </recommendedName>
</protein>
<keyword evidence="3" id="KW-1185">Reference proteome</keyword>
<organism evidence="2 3">
    <name type="scientific">Blastopirellula retiformator</name>
    <dbReference type="NCBI Taxonomy" id="2527970"/>
    <lineage>
        <taxon>Bacteria</taxon>
        <taxon>Pseudomonadati</taxon>
        <taxon>Planctomycetota</taxon>
        <taxon>Planctomycetia</taxon>
        <taxon>Pirellulales</taxon>
        <taxon>Pirellulaceae</taxon>
        <taxon>Blastopirellula</taxon>
    </lineage>
</organism>
<dbReference type="AlphaFoldDB" id="A0A5C5UZG5"/>
<evidence type="ECO:0008006" key="4">
    <source>
        <dbReference type="Google" id="ProtNLM"/>
    </source>
</evidence>
<name>A0A5C5UZG5_9BACT</name>
<dbReference type="PROSITE" id="PS51257">
    <property type="entry name" value="PROKAR_LIPOPROTEIN"/>
    <property type="match status" value="1"/>
</dbReference>
<evidence type="ECO:0000256" key="1">
    <source>
        <dbReference type="SAM" id="SignalP"/>
    </source>
</evidence>
<feature type="chain" id="PRO_5022990677" description="Carboxypeptidase regulatory-like domain-containing protein" evidence="1">
    <location>
        <begin position="24"/>
        <end position="129"/>
    </location>
</feature>
<evidence type="ECO:0000313" key="2">
    <source>
        <dbReference type="EMBL" id="TWT30885.1"/>
    </source>
</evidence>
<evidence type="ECO:0000313" key="3">
    <source>
        <dbReference type="Proteomes" id="UP000318878"/>
    </source>
</evidence>
<dbReference type="RefSeq" id="WP_146435705.1">
    <property type="nucleotide sequence ID" value="NZ_SJPF01000005.1"/>
</dbReference>
<feature type="signal peptide" evidence="1">
    <location>
        <begin position="1"/>
        <end position="23"/>
    </location>
</feature>
<keyword evidence="1" id="KW-0732">Signal</keyword>
<dbReference type="Proteomes" id="UP000318878">
    <property type="component" value="Unassembled WGS sequence"/>
</dbReference>